<accession>W6PUG9</accession>
<keyword evidence="3" id="KW-1185">Reference proteome</keyword>
<sequence length="86" mass="9923">MKTTYTHRHSSHTERQQQERDRVLQARLRAEGHKSELLRLAYGGRPITDDGKLLVSGWKAIDQRSTIKHTTHGDFSHLHANPLICK</sequence>
<dbReference type="Proteomes" id="UP000019156">
    <property type="component" value="Segment"/>
</dbReference>
<feature type="region of interest" description="Disordered" evidence="1">
    <location>
        <begin position="1"/>
        <end position="20"/>
    </location>
</feature>
<name>W6PUG9_9CAUD</name>
<evidence type="ECO:0000256" key="1">
    <source>
        <dbReference type="SAM" id="MobiDB-lite"/>
    </source>
</evidence>
<gene>
    <name evidence="2" type="primary">0.42</name>
</gene>
<feature type="compositionally biased region" description="Basic residues" evidence="1">
    <location>
        <begin position="1"/>
        <end position="10"/>
    </location>
</feature>
<feature type="compositionally biased region" description="Basic and acidic residues" evidence="1">
    <location>
        <begin position="11"/>
        <end position="20"/>
    </location>
</feature>
<dbReference type="GeneID" id="18500378"/>
<proteinExistence type="predicted"/>
<evidence type="ECO:0000313" key="3">
    <source>
        <dbReference type="Proteomes" id="UP000019156"/>
    </source>
</evidence>
<dbReference type="EMBL" id="HG818823">
    <property type="protein sequence ID" value="CDM21532.1"/>
    <property type="molecule type" value="Genomic_DNA"/>
</dbReference>
<organism evidence="2 3">
    <name type="scientific">Citrobacter phage CR44b</name>
    <dbReference type="NCBI Taxonomy" id="1455075"/>
    <lineage>
        <taxon>Viruses</taxon>
        <taxon>Duplodnaviria</taxon>
        <taxon>Heunggongvirae</taxon>
        <taxon>Uroviricota</taxon>
        <taxon>Caudoviricetes</taxon>
        <taxon>Autographivirales</taxon>
        <taxon>Autotranscriptaviridae</taxon>
        <taxon>Studiervirinae</taxon>
        <taxon>Kayfunavirus</taxon>
        <taxon>Kayfunavirus CR44b</taxon>
    </lineage>
</organism>
<dbReference type="OrthoDB" id="14187at10239"/>
<protein>
    <submittedName>
        <fullName evidence="2">Conserved hypothetical phage protein</fullName>
    </submittedName>
</protein>
<dbReference type="RefSeq" id="YP_009007140.1">
    <property type="nucleotide sequence ID" value="NC_023576.1"/>
</dbReference>
<evidence type="ECO:0000313" key="2">
    <source>
        <dbReference type="EMBL" id="CDM21532.1"/>
    </source>
</evidence>
<reference evidence="2 3" key="1">
    <citation type="journal article" date="2014" name="Genome Announc.">
        <title>Complete Genome Sequences of Two Citrobacter rodentium Bacteriophages, CR8 and CR44b.</title>
        <authorList>
            <person name="Toribio A.L."/>
            <person name="Pickard D."/>
            <person name="Cerdeno-Tarraga A.M."/>
            <person name="Petty N.K."/>
            <person name="Thomson N."/>
            <person name="Salmond G."/>
            <person name="Dougan G."/>
        </authorList>
    </citation>
    <scope>NUCLEOTIDE SEQUENCE [LARGE SCALE GENOMIC DNA]</scope>
</reference>
<dbReference type="KEGG" id="vg:18500378"/>